<gene>
    <name evidence="4" type="ORF">Krac_5145</name>
</gene>
<evidence type="ECO:0000256" key="2">
    <source>
        <dbReference type="PROSITE-ProRule" id="PRU00335"/>
    </source>
</evidence>
<evidence type="ECO:0000313" key="4">
    <source>
        <dbReference type="EMBL" id="EFH84125.1"/>
    </source>
</evidence>
<dbReference type="RefSeq" id="WP_007915375.1">
    <property type="nucleotide sequence ID" value="NZ_ADVG01000003.1"/>
</dbReference>
<keyword evidence="1 2" id="KW-0238">DNA-binding</keyword>
<organism evidence="4 5">
    <name type="scientific">Ktedonobacter racemifer DSM 44963</name>
    <dbReference type="NCBI Taxonomy" id="485913"/>
    <lineage>
        <taxon>Bacteria</taxon>
        <taxon>Bacillati</taxon>
        <taxon>Chloroflexota</taxon>
        <taxon>Ktedonobacteria</taxon>
        <taxon>Ktedonobacterales</taxon>
        <taxon>Ktedonobacteraceae</taxon>
        <taxon>Ktedonobacter</taxon>
    </lineage>
</organism>
<proteinExistence type="predicted"/>
<dbReference type="Pfam" id="PF00440">
    <property type="entry name" value="TetR_N"/>
    <property type="match status" value="1"/>
</dbReference>
<reference evidence="4 5" key="1">
    <citation type="journal article" date="2011" name="Stand. Genomic Sci.">
        <title>Non-contiguous finished genome sequence and contextual data of the filamentous soil bacterium Ktedonobacter racemifer type strain (SOSP1-21).</title>
        <authorList>
            <person name="Chang Y.J."/>
            <person name="Land M."/>
            <person name="Hauser L."/>
            <person name="Chertkov O."/>
            <person name="Del Rio T.G."/>
            <person name="Nolan M."/>
            <person name="Copeland A."/>
            <person name="Tice H."/>
            <person name="Cheng J.F."/>
            <person name="Lucas S."/>
            <person name="Han C."/>
            <person name="Goodwin L."/>
            <person name="Pitluck S."/>
            <person name="Ivanova N."/>
            <person name="Ovchinikova G."/>
            <person name="Pati A."/>
            <person name="Chen A."/>
            <person name="Palaniappan K."/>
            <person name="Mavromatis K."/>
            <person name="Liolios K."/>
            <person name="Brettin T."/>
            <person name="Fiebig A."/>
            <person name="Rohde M."/>
            <person name="Abt B."/>
            <person name="Goker M."/>
            <person name="Detter J.C."/>
            <person name="Woyke T."/>
            <person name="Bristow J."/>
            <person name="Eisen J.A."/>
            <person name="Markowitz V."/>
            <person name="Hugenholtz P."/>
            <person name="Kyrpides N.C."/>
            <person name="Klenk H.P."/>
            <person name="Lapidus A."/>
        </authorList>
    </citation>
    <scope>NUCLEOTIDE SEQUENCE [LARGE SCALE GENOMIC DNA]</scope>
    <source>
        <strain evidence="5">DSM 44963</strain>
    </source>
</reference>
<dbReference type="InParanoid" id="D6TV25"/>
<feature type="domain" description="HTH tetR-type" evidence="3">
    <location>
        <begin position="9"/>
        <end position="69"/>
    </location>
</feature>
<dbReference type="Gene3D" id="1.10.357.10">
    <property type="entry name" value="Tetracycline Repressor, domain 2"/>
    <property type="match status" value="1"/>
</dbReference>
<evidence type="ECO:0000259" key="3">
    <source>
        <dbReference type="PROSITE" id="PS50977"/>
    </source>
</evidence>
<dbReference type="OrthoDB" id="154075at2"/>
<dbReference type="eggNOG" id="COG1309">
    <property type="taxonomic scope" value="Bacteria"/>
</dbReference>
<name>D6TV25_KTERA</name>
<dbReference type="InterPro" id="IPR009057">
    <property type="entry name" value="Homeodomain-like_sf"/>
</dbReference>
<accession>D6TV25</accession>
<dbReference type="EMBL" id="ADVG01000003">
    <property type="protein sequence ID" value="EFH84125.1"/>
    <property type="molecule type" value="Genomic_DNA"/>
</dbReference>
<evidence type="ECO:0000313" key="5">
    <source>
        <dbReference type="Proteomes" id="UP000004508"/>
    </source>
</evidence>
<dbReference type="Pfam" id="PF14278">
    <property type="entry name" value="TetR_C_8"/>
    <property type="match status" value="1"/>
</dbReference>
<dbReference type="PANTHER" id="PTHR43479">
    <property type="entry name" value="ACREF/ENVCD OPERON REPRESSOR-RELATED"/>
    <property type="match status" value="1"/>
</dbReference>
<keyword evidence="5" id="KW-1185">Reference proteome</keyword>
<dbReference type="Proteomes" id="UP000004508">
    <property type="component" value="Unassembled WGS sequence"/>
</dbReference>
<dbReference type="GO" id="GO:0003677">
    <property type="term" value="F:DNA binding"/>
    <property type="evidence" value="ECO:0007669"/>
    <property type="project" value="UniProtKB-UniRule"/>
</dbReference>
<dbReference type="STRING" id="485913.Krac_5145"/>
<dbReference type="InterPro" id="IPR039532">
    <property type="entry name" value="TetR_C_Firmicutes"/>
</dbReference>
<dbReference type="InterPro" id="IPR001647">
    <property type="entry name" value="HTH_TetR"/>
</dbReference>
<dbReference type="PANTHER" id="PTHR43479:SF7">
    <property type="entry name" value="TETR-FAMILY TRANSCRIPTIONAL REGULATOR"/>
    <property type="match status" value="1"/>
</dbReference>
<dbReference type="AlphaFoldDB" id="D6TV25"/>
<protein>
    <submittedName>
        <fullName evidence="4">Transcriptional regulator, TetR family</fullName>
    </submittedName>
</protein>
<feature type="DNA-binding region" description="H-T-H motif" evidence="2">
    <location>
        <begin position="32"/>
        <end position="51"/>
    </location>
</feature>
<dbReference type="InterPro" id="IPR050624">
    <property type="entry name" value="HTH-type_Tx_Regulator"/>
</dbReference>
<sequence length="189" mass="21851">MTTQDRRVKRTQQLLVKALIALTLEREYDKITIRDITERAEVGYATFFRHYPDKDALLRDVLDVVLNELMTRLPDLSAHSDAAIVGTLLFHYVEEHEEVMRVLLRQSSSSLVQEAIEQSVQNILRQRTARPESPVPLEIAAYHIVTSSISLIQWWLQQGRPYPPERMGIIYRELIIQPTSNVAFALDKI</sequence>
<dbReference type="PROSITE" id="PS50977">
    <property type="entry name" value="HTH_TETR_2"/>
    <property type="match status" value="1"/>
</dbReference>
<evidence type="ECO:0000256" key="1">
    <source>
        <dbReference type="ARBA" id="ARBA00023125"/>
    </source>
</evidence>
<dbReference type="SUPFAM" id="SSF46689">
    <property type="entry name" value="Homeodomain-like"/>
    <property type="match status" value="1"/>
</dbReference>
<comment type="caution">
    <text evidence="4">The sequence shown here is derived from an EMBL/GenBank/DDBJ whole genome shotgun (WGS) entry which is preliminary data.</text>
</comment>